<dbReference type="Proteomes" id="UP001329825">
    <property type="component" value="Chromosome 4"/>
</dbReference>
<evidence type="ECO:0000256" key="3">
    <source>
        <dbReference type="ARBA" id="ARBA00022840"/>
    </source>
</evidence>
<organism evidence="6 7">
    <name type="scientific">Kwoniella shivajii</name>
    <dbReference type="NCBI Taxonomy" id="564305"/>
    <lineage>
        <taxon>Eukaryota</taxon>
        <taxon>Fungi</taxon>
        <taxon>Dikarya</taxon>
        <taxon>Basidiomycota</taxon>
        <taxon>Agaricomycotina</taxon>
        <taxon>Tremellomycetes</taxon>
        <taxon>Tremellales</taxon>
        <taxon>Cryptococcaceae</taxon>
        <taxon>Kwoniella</taxon>
    </lineage>
</organism>
<dbReference type="InterPro" id="IPR000330">
    <property type="entry name" value="SNF2_N"/>
</dbReference>
<protein>
    <recommendedName>
        <fullName evidence="5">Helicase C-terminal domain-containing protein</fullName>
    </recommendedName>
</protein>
<keyword evidence="1" id="KW-0547">Nucleotide-binding</keyword>
<dbReference type="CDD" id="cd18793">
    <property type="entry name" value="SF2_C_SNF"/>
    <property type="match status" value="1"/>
</dbReference>
<evidence type="ECO:0000313" key="6">
    <source>
        <dbReference type="EMBL" id="WRT66041.1"/>
    </source>
</evidence>
<feature type="region of interest" description="Disordered" evidence="4">
    <location>
        <begin position="1685"/>
        <end position="1779"/>
    </location>
</feature>
<feature type="compositionally biased region" description="Basic residues" evidence="4">
    <location>
        <begin position="1691"/>
        <end position="1703"/>
    </location>
</feature>
<dbReference type="EMBL" id="CP141884">
    <property type="protein sequence ID" value="WRT66041.1"/>
    <property type="molecule type" value="Genomic_DNA"/>
</dbReference>
<feature type="compositionally biased region" description="Low complexity" evidence="4">
    <location>
        <begin position="60"/>
        <end position="75"/>
    </location>
</feature>
<dbReference type="InterPro" id="IPR001650">
    <property type="entry name" value="Helicase_C-like"/>
</dbReference>
<dbReference type="SMART" id="SM00490">
    <property type="entry name" value="HELICc"/>
    <property type="match status" value="1"/>
</dbReference>
<evidence type="ECO:0000256" key="2">
    <source>
        <dbReference type="ARBA" id="ARBA00022801"/>
    </source>
</evidence>
<dbReference type="PROSITE" id="PS51194">
    <property type="entry name" value="HELICASE_CTER"/>
    <property type="match status" value="1"/>
</dbReference>
<dbReference type="PANTHER" id="PTHR10799">
    <property type="entry name" value="SNF2/RAD54 HELICASE FAMILY"/>
    <property type="match status" value="1"/>
</dbReference>
<evidence type="ECO:0000256" key="1">
    <source>
        <dbReference type="ARBA" id="ARBA00022741"/>
    </source>
</evidence>
<sequence length="2119" mass="237025">MPPKPKGIKVTPIPKKPPARSAKGVNAVGSSSSTTQDATAQGSEDNHTSRGKPKSRSNKGGKSNSPLNPGNQSNSPSPPPAGQSSSHNPTSQGPTLSATQRNPETQTLPHEVDPSAAVENIQASTEAPNDVQTEDQEVIKPETARFIPDPRFCGAFVPEVQKPDPSHTKKSSKPKKGVSSFPTNVESGSDDEPPKKSAKSKLKPEMKIKQELVELPHAHRVSPAAELIQDLKSQAITLMPWFPGAPLAVSTVVDDEEKDKDDPVDRKIKVNQTPSALHDNYFIHSQGASVPWFDAITQLPFPWYECPTLMAKLEELAPVLGIVPSPHELEEQGIKLMDLYPAMLAEAKRRAASRTTLKSAKNEISLPDNQNTKGNKQAKTQIQLDKQNPNHPVSHPLPSPVKIPSDSVSPSVAGETSLAVPDSPTPQPSKPAQPLPSAMKKTGKSKEPKTPGGNVEMKGPPYVEPKRVRFHRVPFVAMHIDKKGGLRKLCRSENKANIIPDPSDVDDRDVDTDEEVFGNNRLDYGVQSKVLPPWVVKIFERYYGFLHTAFNHTLYNIVHRAKASAVHQKAEIRKANTALMDWSKSNFDIQFGHQMFGEHAVVIGEDGELEWARGLPSVSLGKEENDSDDNDDDDSDDTTSSFENDIDTDSQPHLRASRYQKCIQSAVQAFRASMKKTEDRRLAAIIIKDNSFRDTWGDMFRIYQLKPETASDAGPTQQQKDTYPKDIVKSHAAEFLASYQSYKNSTLELPSWVQGMFKEFVRKLRIYAAEDAAQLGDVPENTLPGIVEKFDIGLEEEEIAQREANQVNHVTLGGDGMSEAPNPEFELFEVSSGDYGVEFFNNPDAVELIEMLGIEKIQDQEEFQRAKQTSKKEAIRFETGPDGKPLLDGNNQIIWANPEAHALRSKIRWPYFNTHEVVAHNPILYQQRLRDNHKAKPQDDTHTPILPKVHQALAVANILSRAYLDPQYADAHFSTILADEVGLGKTFVPLMVITLLRYHHDQQARDPQYRPPVMDPYKPGFATKSPESLQQDEVDPKSLRVKFIGDIRMGTNTRTGLCHVMLSNKTIISSHLDEAKKLLGSAYYSVYDYSLCFGSDDKSCADFWRRVDDDLNVKNGGKKSSKSKIRKDVVVLSTYHRLKGDAKLSPRTDSPQSQTAANSMLNSQRTFGVIFGDEIAELRNPDTQLTFPFRRLVEQSALIIGATATPIYTSILDIINIARIMGIPAILRREHGAAPMLVKTLPEDGSLPPADASASSRYSFHDCTVEVGAVVAKYKALSDRGKSIEKRRNKERPTKKESNAISGLQTNAEARELSKATRRPLHEKELEFNLDNDNERQLVEEYELYKKDMKDVITTIRQLLQHSMIRRTHVSTGHDLQPLTSIKPVIPIEIEVEMEQWEKDYLEAARLLLKQNDKQFVVRERRAIKDPHAFQYGYWNPNGQTPSAFKLVAKRIRQRLDAEMHLQPEQRAKFVIYCKWTSLLPFYRMYFARFGVYTSVLHGNMTQDQRAEAVQAFQKAEDHPTDRLGEMISSKECRCYPPMEQSLNCSRVILITDVGSTGITLNRASVIYLMDPSWSFADIRQIIGRINRIGQLKPVEAFLVYIMGTCEDRLRKAIKAKQVTSDDLLLGQRAKEDLDYKHASSGIPQQPQPVSSDKDKKTIIDEYTAKRMAGLKKLFAHEITLTLPQADKKSKSNPRKRKMNKGKKSTDSDEMNIDGIQGDDDSGEESEPIETPKPPKKRRTAVQQSNLSKEFISEDEAEKGEEDVTIHVDPPVTIPVDPPVRSTGNTALVALDLPSDLGLPNSHDILFIKTVLRDFRLKTVHNDESYFVRGRQWPSLDTFRTRKRLIAALDRHRSAYPGSASHPDERKAHQQRLKKEIQIIRDIFESKNPHMIGHHAIALGGALSPNGAVNKRTLSQLPARHYIRFIDTFKGMVDEQVSDNLDAYFAGFKDEEEDSATRFESVEGSETTLDDIIASIEYTISTPVSPQRTLGRLSDINIYSDGVAFEHLRKLLIACHNTKHDENGGLDDGDIAAMGIILQKTYYFPLDRAAPTLFPALMLGKLLSDNAKISGPGLEDISTDILPQDVKDDILTQVTPDTRDLFTEKILEAGFKRAKASVH</sequence>
<keyword evidence="3" id="KW-0067">ATP-binding</keyword>
<reference evidence="6 7" key="1">
    <citation type="submission" date="2024-01" db="EMBL/GenBank/DDBJ databases">
        <title>Comparative genomics of Cryptococcus and Kwoniella reveals pathogenesis evolution and contrasting modes of karyotype evolution via chromosome fusion or intercentromeric recombination.</title>
        <authorList>
            <person name="Coelho M.A."/>
            <person name="David-Palma M."/>
            <person name="Shea T."/>
            <person name="Bowers K."/>
            <person name="McGinley-Smith S."/>
            <person name="Mohammad A.W."/>
            <person name="Gnirke A."/>
            <person name="Yurkov A.M."/>
            <person name="Nowrousian M."/>
            <person name="Sun S."/>
            <person name="Cuomo C.A."/>
            <person name="Heitman J."/>
        </authorList>
    </citation>
    <scope>NUCLEOTIDE SEQUENCE [LARGE SCALE GENOMIC DNA]</scope>
    <source>
        <strain evidence="6">CBS 11374</strain>
    </source>
</reference>
<dbReference type="Pfam" id="PF00176">
    <property type="entry name" value="SNF2-rel_dom"/>
    <property type="match status" value="1"/>
</dbReference>
<feature type="compositionally biased region" description="Polar residues" evidence="4">
    <location>
        <begin position="367"/>
        <end position="391"/>
    </location>
</feature>
<keyword evidence="7" id="KW-1185">Reference proteome</keyword>
<proteinExistence type="predicted"/>
<accession>A0ABZ1CW94</accession>
<feature type="domain" description="Helicase C-terminal" evidence="5">
    <location>
        <begin position="1455"/>
        <end position="1651"/>
    </location>
</feature>
<feature type="compositionally biased region" description="Pro residues" evidence="4">
    <location>
        <begin position="423"/>
        <end position="434"/>
    </location>
</feature>
<dbReference type="RefSeq" id="XP_062790781.1">
    <property type="nucleotide sequence ID" value="XM_062934730.1"/>
</dbReference>
<feature type="compositionally biased region" description="Polar residues" evidence="4">
    <location>
        <begin position="87"/>
        <end position="108"/>
    </location>
</feature>
<name>A0ABZ1CW94_9TREE</name>
<feature type="region of interest" description="Disordered" evidence="4">
    <location>
        <begin position="1"/>
        <end position="202"/>
    </location>
</feature>
<dbReference type="InterPro" id="IPR027417">
    <property type="entry name" value="P-loop_NTPase"/>
</dbReference>
<dbReference type="Pfam" id="PF00271">
    <property type="entry name" value="Helicase_C"/>
    <property type="match status" value="1"/>
</dbReference>
<evidence type="ECO:0000256" key="4">
    <source>
        <dbReference type="SAM" id="MobiDB-lite"/>
    </source>
</evidence>
<feature type="compositionally biased region" description="Low complexity" evidence="4">
    <location>
        <begin position="29"/>
        <end position="43"/>
    </location>
</feature>
<dbReference type="GeneID" id="87955124"/>
<feature type="region of interest" description="Disordered" evidence="4">
    <location>
        <begin position="354"/>
        <end position="462"/>
    </location>
</feature>
<dbReference type="Gene3D" id="3.40.50.300">
    <property type="entry name" value="P-loop containing nucleotide triphosphate hydrolases"/>
    <property type="match status" value="2"/>
</dbReference>
<evidence type="ECO:0000259" key="5">
    <source>
        <dbReference type="PROSITE" id="PS51194"/>
    </source>
</evidence>
<feature type="compositionally biased region" description="Polar residues" evidence="4">
    <location>
        <begin position="121"/>
        <end position="131"/>
    </location>
</feature>
<dbReference type="SUPFAM" id="SSF52540">
    <property type="entry name" value="P-loop containing nucleoside triphosphate hydrolases"/>
    <property type="match status" value="2"/>
</dbReference>
<feature type="compositionally biased region" description="Acidic residues" evidence="4">
    <location>
        <begin position="1753"/>
        <end position="1763"/>
    </location>
</feature>
<gene>
    <name evidence="6" type="ORF">IL334_002993</name>
</gene>
<evidence type="ECO:0000313" key="7">
    <source>
        <dbReference type="Proteomes" id="UP001329825"/>
    </source>
</evidence>
<dbReference type="InterPro" id="IPR049730">
    <property type="entry name" value="SNF2/RAD54-like_C"/>
</dbReference>
<feature type="compositionally biased region" description="Acidic residues" evidence="4">
    <location>
        <begin position="625"/>
        <end position="637"/>
    </location>
</feature>
<dbReference type="InterPro" id="IPR014001">
    <property type="entry name" value="Helicase_ATP-bd"/>
</dbReference>
<keyword evidence="2" id="KW-0378">Hydrolase</keyword>
<feature type="compositionally biased region" description="Basic residues" evidence="4">
    <location>
        <begin position="49"/>
        <end position="59"/>
    </location>
</feature>
<dbReference type="SMART" id="SM00487">
    <property type="entry name" value="DEXDc"/>
    <property type="match status" value="1"/>
</dbReference>
<feature type="region of interest" description="Disordered" evidence="4">
    <location>
        <begin position="620"/>
        <end position="654"/>
    </location>
</feature>
<feature type="compositionally biased region" description="Acidic residues" evidence="4">
    <location>
        <begin position="1708"/>
        <end position="1728"/>
    </location>
</feature>